<evidence type="ECO:0000313" key="3">
    <source>
        <dbReference type="Proteomes" id="UP000604825"/>
    </source>
</evidence>
<feature type="region of interest" description="Disordered" evidence="1">
    <location>
        <begin position="58"/>
        <end position="84"/>
    </location>
</feature>
<proteinExistence type="predicted"/>
<accession>A0A811RQZ6</accession>
<protein>
    <submittedName>
        <fullName evidence="2">Uncharacterized protein</fullName>
    </submittedName>
</protein>
<gene>
    <name evidence="2" type="ORF">NCGR_LOCUS55637</name>
</gene>
<organism evidence="2 3">
    <name type="scientific">Miscanthus lutarioriparius</name>
    <dbReference type="NCBI Taxonomy" id="422564"/>
    <lineage>
        <taxon>Eukaryota</taxon>
        <taxon>Viridiplantae</taxon>
        <taxon>Streptophyta</taxon>
        <taxon>Embryophyta</taxon>
        <taxon>Tracheophyta</taxon>
        <taxon>Spermatophyta</taxon>
        <taxon>Magnoliopsida</taxon>
        <taxon>Liliopsida</taxon>
        <taxon>Poales</taxon>
        <taxon>Poaceae</taxon>
        <taxon>PACMAD clade</taxon>
        <taxon>Panicoideae</taxon>
        <taxon>Andropogonodae</taxon>
        <taxon>Andropogoneae</taxon>
        <taxon>Saccharinae</taxon>
        <taxon>Miscanthus</taxon>
    </lineage>
</organism>
<dbReference type="InterPro" id="IPR004252">
    <property type="entry name" value="Probable_transposase_24"/>
</dbReference>
<evidence type="ECO:0000256" key="1">
    <source>
        <dbReference type="SAM" id="MobiDB-lite"/>
    </source>
</evidence>
<feature type="region of interest" description="Disordered" evidence="1">
    <location>
        <begin position="1"/>
        <end position="23"/>
    </location>
</feature>
<dbReference type="Pfam" id="PF03004">
    <property type="entry name" value="Transposase_24"/>
    <property type="match status" value="1"/>
</dbReference>
<dbReference type="OrthoDB" id="693022at2759"/>
<dbReference type="AlphaFoldDB" id="A0A811RQZ6"/>
<comment type="caution">
    <text evidence="2">The sequence shown here is derived from an EMBL/GenBank/DDBJ whole genome shotgun (WGS) entry which is preliminary data.</text>
</comment>
<dbReference type="Proteomes" id="UP000604825">
    <property type="component" value="Unassembled WGS sequence"/>
</dbReference>
<feature type="compositionally biased region" description="Basic residues" evidence="1">
    <location>
        <begin position="1"/>
        <end position="10"/>
    </location>
</feature>
<dbReference type="EMBL" id="CAJGYO010000016">
    <property type="protein sequence ID" value="CAD6272362.1"/>
    <property type="molecule type" value="Genomic_DNA"/>
</dbReference>
<keyword evidence="3" id="KW-1185">Reference proteome</keyword>
<name>A0A811RQZ6_9POAL</name>
<evidence type="ECO:0000313" key="2">
    <source>
        <dbReference type="EMBL" id="CAD6272362.1"/>
    </source>
</evidence>
<reference evidence="2" key="1">
    <citation type="submission" date="2020-10" db="EMBL/GenBank/DDBJ databases">
        <authorList>
            <person name="Han B."/>
            <person name="Lu T."/>
            <person name="Zhao Q."/>
            <person name="Huang X."/>
            <person name="Zhao Y."/>
        </authorList>
    </citation>
    <scope>NUCLEOTIDE SEQUENCE</scope>
</reference>
<sequence length="215" mass="23858">MAPGRGRGRKPSGTSNFVEAPITEYERSRNKEIMKNNRELEMLGIKTLVPIVNNTSVKRKGEDHKVSRSLYTGQESGPESEDCEGEEVISKDKCLKNQKNREKVLLQHCIGSQCYIAQAHVVKREKYKDVEPIAIDLFKDFHCSKNKGFNDPIKKAIADIEAIMVKPAQDGEQPMSVNHAVSEVVKSTAFLQVAGIQSNSNNISKGGTSSKVQEL</sequence>